<feature type="compositionally biased region" description="Polar residues" evidence="5">
    <location>
        <begin position="618"/>
        <end position="633"/>
    </location>
</feature>
<feature type="region of interest" description="Disordered" evidence="5">
    <location>
        <begin position="531"/>
        <end position="633"/>
    </location>
</feature>
<organism evidence="6 7">
    <name type="scientific">Cladophialophora yegresii CBS 114405</name>
    <dbReference type="NCBI Taxonomy" id="1182544"/>
    <lineage>
        <taxon>Eukaryota</taxon>
        <taxon>Fungi</taxon>
        <taxon>Dikarya</taxon>
        <taxon>Ascomycota</taxon>
        <taxon>Pezizomycotina</taxon>
        <taxon>Eurotiomycetes</taxon>
        <taxon>Chaetothyriomycetidae</taxon>
        <taxon>Chaetothyriales</taxon>
        <taxon>Herpotrichiellaceae</taxon>
        <taxon>Cladophialophora</taxon>
    </lineage>
</organism>
<reference evidence="6 7" key="1">
    <citation type="submission" date="2013-03" db="EMBL/GenBank/DDBJ databases">
        <title>The Genome Sequence of Cladophialophora yegresii CBS 114405.</title>
        <authorList>
            <consortium name="The Broad Institute Genomics Platform"/>
            <person name="Cuomo C."/>
            <person name="de Hoog S."/>
            <person name="Gorbushina A."/>
            <person name="Walker B."/>
            <person name="Young S.K."/>
            <person name="Zeng Q."/>
            <person name="Gargeya S."/>
            <person name="Fitzgerald M."/>
            <person name="Haas B."/>
            <person name="Abouelleil A."/>
            <person name="Allen A.W."/>
            <person name="Alvarado L."/>
            <person name="Arachchi H.M."/>
            <person name="Berlin A.M."/>
            <person name="Chapman S.B."/>
            <person name="Gainer-Dewar J."/>
            <person name="Goldberg J."/>
            <person name="Griggs A."/>
            <person name="Gujja S."/>
            <person name="Hansen M."/>
            <person name="Howarth C."/>
            <person name="Imamovic A."/>
            <person name="Ireland A."/>
            <person name="Larimer J."/>
            <person name="McCowan C."/>
            <person name="Murphy C."/>
            <person name="Pearson M."/>
            <person name="Poon T.W."/>
            <person name="Priest M."/>
            <person name="Roberts A."/>
            <person name="Saif S."/>
            <person name="Shea T."/>
            <person name="Sisk P."/>
            <person name="Sykes S."/>
            <person name="Wortman J."/>
            <person name="Nusbaum C."/>
            <person name="Birren B."/>
        </authorList>
    </citation>
    <scope>NUCLEOTIDE SEQUENCE [LARGE SCALE GENOMIC DNA]</scope>
    <source>
        <strain evidence="6 7">CBS 114405</strain>
    </source>
</reference>
<dbReference type="RefSeq" id="XP_007754472.1">
    <property type="nucleotide sequence ID" value="XM_007756282.1"/>
</dbReference>
<dbReference type="InterPro" id="IPR029058">
    <property type="entry name" value="AB_hydrolase_fold"/>
</dbReference>
<evidence type="ECO:0000256" key="5">
    <source>
        <dbReference type="SAM" id="MobiDB-lite"/>
    </source>
</evidence>
<dbReference type="VEuPathDB" id="FungiDB:A1O7_02248"/>
<dbReference type="Pfam" id="PF03403">
    <property type="entry name" value="PAF-AH_p_II"/>
    <property type="match status" value="1"/>
</dbReference>
<sequence>MIPQLSPVPALPKPFGPHKVGTTEWEIPVSEIPSPSPIPDEKITTIKFRLFYPTTPKAKSKPSVTWLPSPQREWNQAYASFLGASPRVSSLISLVPSLLNMTTLPCVADAPLLPRQGSFKYPLLIFSHGLGGNFNAYSAICTALASFGIVCVAPEHRDQSAPMSIIRSADGRKSTTIPYQKHPHAPTAQVLNARNAQLRIRLWELEQLFTVLTSLNEGKTFSNYAVAGTKTTPGPPLKNVLDLRPGHVTWAGHSFGACTVTQFVKSVYYRQHLPSFKDTEFENDPDWRPLYKAIENSELVRQITPESPLILLDLWAMPLRAGLTRWLWERPLPCYNREIRDGKAPPPTNVIAIVSSEFFKWPELINRMKAALSAKPAEAMYMLEKRTSKDSTNYKPRTRSNPQIVATPPDKLPVDVEEPEQVVSRGGSPENQDEDQESDAGDEMFLTPFSTHGEEFPFDKIMLNRRSGFEARRDSTDTQETRQVGVEAERDMDRVSMRAAVNQIKQMQLDSKLESQDQGTADEEDIIREAINQPLPDSAAVDEEGDTTTQDEMSTSSNLPISDSTSSLSTPASSAQHSRSPSPSPSISTCESTSSVSSHSSYPANPEEADSEEADSSKTTVQAVIPPASNTPSPLDPQLFLIPNTAHLSQSDFGVLFPKLTRYLMNAENPVETIRLNVRAMLAVMRNSGLEVEAYKDEVESVQKKKDEKAPNGGEEAQAEDVNDMDEILTENCKEERWLRVDIY</sequence>
<evidence type="ECO:0000313" key="7">
    <source>
        <dbReference type="Proteomes" id="UP000019473"/>
    </source>
</evidence>
<evidence type="ECO:0000313" key="6">
    <source>
        <dbReference type="EMBL" id="EXJ61818.1"/>
    </source>
</evidence>
<gene>
    <name evidence="6" type="ORF">A1O7_02248</name>
</gene>
<feature type="region of interest" description="Disordered" evidence="5">
    <location>
        <begin position="469"/>
        <end position="491"/>
    </location>
</feature>
<dbReference type="PANTHER" id="PTHR10272">
    <property type="entry name" value="PLATELET-ACTIVATING FACTOR ACETYLHYDROLASE"/>
    <property type="match status" value="1"/>
</dbReference>
<dbReference type="EMBL" id="AMGW01000002">
    <property type="protein sequence ID" value="EXJ61818.1"/>
    <property type="molecule type" value="Genomic_DNA"/>
</dbReference>
<evidence type="ECO:0000256" key="2">
    <source>
        <dbReference type="ARBA" id="ARBA00022801"/>
    </source>
</evidence>
<dbReference type="EC" id="3.1.1.47" evidence="1"/>
<feature type="compositionally biased region" description="Basic and acidic residues" evidence="5">
    <location>
        <begin position="469"/>
        <end position="480"/>
    </location>
</feature>
<dbReference type="Gene3D" id="3.40.50.1820">
    <property type="entry name" value="alpha/beta hydrolase"/>
    <property type="match status" value="1"/>
</dbReference>
<dbReference type="GeneID" id="19176857"/>
<keyword evidence="2" id="KW-0378">Hydrolase</keyword>
<keyword evidence="7" id="KW-1185">Reference proteome</keyword>
<dbReference type="eggNOG" id="KOG3847">
    <property type="taxonomic scope" value="Eukaryota"/>
</dbReference>
<dbReference type="AlphaFoldDB" id="W9W1H2"/>
<evidence type="ECO:0000256" key="1">
    <source>
        <dbReference type="ARBA" id="ARBA00013201"/>
    </source>
</evidence>
<feature type="compositionally biased region" description="Acidic residues" evidence="5">
    <location>
        <begin position="717"/>
        <end position="727"/>
    </location>
</feature>
<dbReference type="Proteomes" id="UP000019473">
    <property type="component" value="Unassembled WGS sequence"/>
</dbReference>
<dbReference type="HOGENOM" id="CLU_024458_0_0_1"/>
<evidence type="ECO:0000256" key="4">
    <source>
        <dbReference type="ARBA" id="ARBA00023098"/>
    </source>
</evidence>
<evidence type="ECO:0000256" key="3">
    <source>
        <dbReference type="ARBA" id="ARBA00022963"/>
    </source>
</evidence>
<protein>
    <recommendedName>
        <fullName evidence="1">1-alkyl-2-acetylglycerophosphocholine esterase</fullName>
        <ecNumber evidence="1">3.1.1.47</ecNumber>
    </recommendedName>
</protein>
<feature type="region of interest" description="Disordered" evidence="5">
    <location>
        <begin position="703"/>
        <end position="727"/>
    </location>
</feature>
<dbReference type="GO" id="GO:0003847">
    <property type="term" value="F:1-alkyl-2-acetylglycerophosphocholine esterase activity"/>
    <property type="evidence" value="ECO:0007669"/>
    <property type="project" value="UniProtKB-EC"/>
</dbReference>
<comment type="caution">
    <text evidence="6">The sequence shown here is derived from an EMBL/GenBank/DDBJ whole genome shotgun (WGS) entry which is preliminary data.</text>
</comment>
<dbReference type="OrthoDB" id="2363873at2759"/>
<feature type="compositionally biased region" description="Low complexity" evidence="5">
    <location>
        <begin position="554"/>
        <end position="606"/>
    </location>
</feature>
<feature type="region of interest" description="Disordered" evidence="5">
    <location>
        <begin position="388"/>
        <end position="439"/>
    </location>
</feature>
<accession>W9W1H2</accession>
<dbReference type="PANTHER" id="PTHR10272:SF7">
    <property type="entry name" value="PHOSPHOLIPASE-RELATED"/>
    <property type="match status" value="1"/>
</dbReference>
<proteinExistence type="predicted"/>
<keyword evidence="3" id="KW-0442">Lipid degradation</keyword>
<keyword evidence="4" id="KW-0443">Lipid metabolism</keyword>
<dbReference type="STRING" id="1182544.W9W1H2"/>
<name>W9W1H2_9EURO</name>
<feature type="compositionally biased region" description="Polar residues" evidence="5">
    <location>
        <begin position="390"/>
        <end position="404"/>
    </location>
</feature>
<dbReference type="SUPFAM" id="SSF53474">
    <property type="entry name" value="alpha/beta-Hydrolases"/>
    <property type="match status" value="1"/>
</dbReference>
<dbReference type="GO" id="GO:0016042">
    <property type="term" value="P:lipid catabolic process"/>
    <property type="evidence" value="ECO:0007669"/>
    <property type="project" value="UniProtKB-KW"/>
</dbReference>